<dbReference type="Pfam" id="PF01535">
    <property type="entry name" value="PPR"/>
    <property type="match status" value="5"/>
</dbReference>
<comment type="similarity">
    <text evidence="1">Belongs to the PPR family. PCMP-H subfamily.</text>
</comment>
<dbReference type="AlphaFoldDB" id="A0A7N1A4T4"/>
<dbReference type="OMA" id="HEMIKSM"/>
<feature type="region of interest" description="Disordered" evidence="4">
    <location>
        <begin position="28"/>
        <end position="53"/>
    </location>
</feature>
<accession>A0A7N1A4T4</accession>
<feature type="compositionally biased region" description="Pro residues" evidence="4">
    <location>
        <begin position="38"/>
        <end position="48"/>
    </location>
</feature>
<dbReference type="PROSITE" id="PS51375">
    <property type="entry name" value="PPR"/>
    <property type="match status" value="6"/>
</dbReference>
<feature type="repeat" description="PPR" evidence="3">
    <location>
        <begin position="89"/>
        <end position="123"/>
    </location>
</feature>
<dbReference type="Pfam" id="PF14432">
    <property type="entry name" value="DYW_deaminase"/>
    <property type="match status" value="1"/>
</dbReference>
<organism evidence="6 7">
    <name type="scientific">Kalanchoe fedtschenkoi</name>
    <name type="common">Lavender scallops</name>
    <name type="synonym">South American air plant</name>
    <dbReference type="NCBI Taxonomy" id="63787"/>
    <lineage>
        <taxon>Eukaryota</taxon>
        <taxon>Viridiplantae</taxon>
        <taxon>Streptophyta</taxon>
        <taxon>Embryophyta</taxon>
        <taxon>Tracheophyta</taxon>
        <taxon>Spermatophyta</taxon>
        <taxon>Magnoliopsida</taxon>
        <taxon>eudicotyledons</taxon>
        <taxon>Gunneridae</taxon>
        <taxon>Pentapetalae</taxon>
        <taxon>Saxifragales</taxon>
        <taxon>Crassulaceae</taxon>
        <taxon>Kalanchoe</taxon>
    </lineage>
</organism>
<dbReference type="Pfam" id="PF13041">
    <property type="entry name" value="PPR_2"/>
    <property type="match status" value="2"/>
</dbReference>
<reference evidence="6" key="1">
    <citation type="submission" date="2021-01" db="UniProtKB">
        <authorList>
            <consortium name="EnsemblPlants"/>
        </authorList>
    </citation>
    <scope>IDENTIFICATION</scope>
</reference>
<dbReference type="InterPro" id="IPR011990">
    <property type="entry name" value="TPR-like_helical_dom_sf"/>
</dbReference>
<dbReference type="Gene3D" id="1.25.40.10">
    <property type="entry name" value="Tetratricopeptide repeat domain"/>
    <property type="match status" value="4"/>
</dbReference>
<dbReference type="Proteomes" id="UP000594263">
    <property type="component" value="Unplaced"/>
</dbReference>
<dbReference type="Gramene" id="Kaladp0099s0103.1.v1.1">
    <property type="protein sequence ID" value="Kaladp0099s0103.1.v1.1.CDS.1"/>
    <property type="gene ID" value="Kaladp0099s0103.v1.1"/>
</dbReference>
<dbReference type="PANTHER" id="PTHR47926:SF490">
    <property type="entry name" value="REPEAT-LIKE SUPERFAMILY PROTEIN, PUTATIVE-RELATED"/>
    <property type="match status" value="1"/>
</dbReference>
<evidence type="ECO:0000313" key="6">
    <source>
        <dbReference type="EnsemblPlants" id="Kaladp0099s0103.1.v1.1.CDS.1"/>
    </source>
</evidence>
<dbReference type="Pfam" id="PF20431">
    <property type="entry name" value="E_motif"/>
    <property type="match status" value="1"/>
</dbReference>
<proteinExistence type="inferred from homology"/>
<keyword evidence="2" id="KW-0677">Repeat</keyword>
<dbReference type="FunFam" id="1.25.40.10:FF:000366">
    <property type="entry name" value="Pentatricopeptide (PPR) repeat-containing protein"/>
    <property type="match status" value="1"/>
</dbReference>
<feature type="repeat" description="PPR" evidence="3">
    <location>
        <begin position="391"/>
        <end position="425"/>
    </location>
</feature>
<dbReference type="InterPro" id="IPR032867">
    <property type="entry name" value="DYW_dom"/>
</dbReference>
<evidence type="ECO:0000256" key="3">
    <source>
        <dbReference type="PROSITE-ProRule" id="PRU00708"/>
    </source>
</evidence>
<sequence>MITIKPQLPPPIFHTSFFKTSNQKLPSVIFKPDQSPKHNPPPPPPPQTPNYHQPNLVETQQIHACLIKTGFASSQDIISLFTSKTHLTSSANYNFLITSYTRLNQPTEALTIYAQMRKGGILADSFLIPSAVKACTEMSWTRMGEELHGYALKNGLGSDAFVNNALMHLYGESGRLDSARSLFDKLFDRDAVSWSIMITSYSKNGLYEDTLEFIREMFTEQVKPSEAGLVCMFNLFAELANLQMGKSLHCYLIKNLNVGVQLGTSLVDMYSKCGYINSARLVFDALEGRSIVSWTVMIAGYIRCYKLGEAAGMCRRMLEHNVVPNEITMQSFVTECGFAGALEFGKQIHAYILRKGFCFTVASATALVDMYGKCSEIKSAKNLFYDLETRDVMTWSAMVTAYAQSDRINEAFDLFIDMRNAGIEPNQVTLTSLLAMCGKAGALDLGKWIHAYIDKEGVEIDIILRTVIVDMYSKCGDINSAKRVFTEVTARDTGLWNAMICGLAMHGHGEEALDIFSKMVKHGIRPNDITFIGTLNACSHSGLVSEGKKIFKEMSGFQLVPKVEHYGCLVDILGRAGLLNEAYQIIRSMPIRANIIIWGTLLAACRLHKNLKLGEIAAGELLQLKPENCGYNVLMSNIYAAANQWNDVSGVRKAVKDSGIKKEPGLSVIEVNGLVHEFKTGDRSHPGMAKIEEVLVEMRKKLKEAGYVADTSAVLQNITEEDKETSLTYHSEKLAMAFGLISTSAGTPIRIMKNLRICHDCHAATKLLSAIYGREFIVRDRKRFHFFKQGSCSCGDFW</sequence>
<evidence type="ECO:0000256" key="1">
    <source>
        <dbReference type="ARBA" id="ARBA00006643"/>
    </source>
</evidence>
<feature type="domain" description="DYW" evidence="5">
    <location>
        <begin position="706"/>
        <end position="798"/>
    </location>
</feature>
<feature type="repeat" description="PPR" evidence="3">
    <location>
        <begin position="492"/>
        <end position="526"/>
    </location>
</feature>
<dbReference type="InterPro" id="IPR046960">
    <property type="entry name" value="PPR_At4g14850-like_plant"/>
</dbReference>
<dbReference type="PANTHER" id="PTHR47926">
    <property type="entry name" value="PENTATRICOPEPTIDE REPEAT-CONTAINING PROTEIN"/>
    <property type="match status" value="1"/>
</dbReference>
<feature type="repeat" description="PPR" evidence="3">
    <location>
        <begin position="190"/>
        <end position="224"/>
    </location>
</feature>
<name>A0A7N1A4T4_KALFE</name>
<dbReference type="InterPro" id="IPR046848">
    <property type="entry name" value="E_motif"/>
</dbReference>
<dbReference type="GO" id="GO:0003723">
    <property type="term" value="F:RNA binding"/>
    <property type="evidence" value="ECO:0007669"/>
    <property type="project" value="InterPro"/>
</dbReference>
<keyword evidence="7" id="KW-1185">Reference proteome</keyword>
<feature type="repeat" description="PPR" evidence="3">
    <location>
        <begin position="527"/>
        <end position="561"/>
    </location>
</feature>
<evidence type="ECO:0000256" key="4">
    <source>
        <dbReference type="SAM" id="MobiDB-lite"/>
    </source>
</evidence>
<evidence type="ECO:0000259" key="5">
    <source>
        <dbReference type="Pfam" id="PF14432"/>
    </source>
</evidence>
<dbReference type="FunFam" id="1.25.40.10:FF:000344">
    <property type="entry name" value="Pentatricopeptide repeat-containing protein"/>
    <property type="match status" value="1"/>
</dbReference>
<evidence type="ECO:0000313" key="7">
    <source>
        <dbReference type="Proteomes" id="UP000594263"/>
    </source>
</evidence>
<dbReference type="GO" id="GO:0008270">
    <property type="term" value="F:zinc ion binding"/>
    <property type="evidence" value="ECO:0007669"/>
    <property type="project" value="InterPro"/>
</dbReference>
<dbReference type="EnsemblPlants" id="Kaladp0099s0103.1.v1.1">
    <property type="protein sequence ID" value="Kaladp0099s0103.1.v1.1.CDS.1"/>
    <property type="gene ID" value="Kaladp0099s0103.v1.1"/>
</dbReference>
<dbReference type="GO" id="GO:0009451">
    <property type="term" value="P:RNA modification"/>
    <property type="evidence" value="ECO:0007669"/>
    <property type="project" value="InterPro"/>
</dbReference>
<dbReference type="InterPro" id="IPR002885">
    <property type="entry name" value="PPR_rpt"/>
</dbReference>
<evidence type="ECO:0000256" key="2">
    <source>
        <dbReference type="ARBA" id="ARBA00022737"/>
    </source>
</evidence>
<protein>
    <recommendedName>
        <fullName evidence="5">DYW domain-containing protein</fullName>
    </recommendedName>
</protein>
<dbReference type="FunFam" id="1.25.40.10:FF:000031">
    <property type="entry name" value="Pentatricopeptide repeat-containing protein mitochondrial"/>
    <property type="match status" value="2"/>
</dbReference>
<dbReference type="NCBIfam" id="TIGR00756">
    <property type="entry name" value="PPR"/>
    <property type="match status" value="5"/>
</dbReference>
<feature type="repeat" description="PPR" evidence="3">
    <location>
        <begin position="290"/>
        <end position="324"/>
    </location>
</feature>